<evidence type="ECO:0000256" key="1">
    <source>
        <dbReference type="ARBA" id="ARBA00004651"/>
    </source>
</evidence>
<comment type="subcellular location">
    <subcellularLocation>
        <location evidence="1">Cell membrane</location>
        <topology evidence="1">Multi-pass membrane protein</topology>
    </subcellularLocation>
</comment>
<gene>
    <name evidence="8" type="ORF">BCL74_0847</name>
</gene>
<accession>A0A420WQD4</accession>
<evidence type="ECO:0000256" key="6">
    <source>
        <dbReference type="SAM" id="Phobius"/>
    </source>
</evidence>
<sequence length="306" mass="32092">MTDSRVTAPPGASPLPAPLPASGFVLLVLLTLFWGINWPAMKLALTGIAPFTFRTLCLFVGGFSLLAFALAKRQTIRIAAADLKPLLIASLLNVTGWHLFSAYGLLQVQAGRGAIIAFTMPIWASILASLVLKEAFTLCKLIGLVLGIGGLAVLIGPEMARLGAAPIGSLLMLGAALTWAMGTIVTKRQSWQIGTVALTGWQLTLGGLPIFLGALLIDPAPDFAGLRGEVLWAALYAALIPMIFCHWAWFRIVDLFPASIAAIGTLAIPVVGVLSSALVLGEPIGLTEIAALLLVMAGLSVVLLRR</sequence>
<comment type="caution">
    <text evidence="8">The sequence shown here is derived from an EMBL/GenBank/DDBJ whole genome shotgun (WGS) entry which is preliminary data.</text>
</comment>
<reference evidence="8 9" key="1">
    <citation type="submission" date="2018-10" db="EMBL/GenBank/DDBJ databases">
        <title>Comparative analysis of microorganisms from saline springs in Andes Mountain Range, Colombia.</title>
        <authorList>
            <person name="Rubin E."/>
        </authorList>
    </citation>
    <scope>NUCLEOTIDE SEQUENCE [LARGE SCALE GENOMIC DNA]</scope>
    <source>
        <strain evidence="8 9">USBA 36</strain>
    </source>
</reference>
<feature type="transmembrane region" description="Helical" evidence="6">
    <location>
        <begin position="138"/>
        <end position="156"/>
    </location>
</feature>
<keyword evidence="3 6" id="KW-0812">Transmembrane</keyword>
<dbReference type="InterPro" id="IPR000620">
    <property type="entry name" value="EamA_dom"/>
</dbReference>
<protein>
    <submittedName>
        <fullName evidence="8">EamA-like transporter family protein</fullName>
    </submittedName>
</protein>
<evidence type="ECO:0000313" key="8">
    <source>
        <dbReference type="EMBL" id="RKQ73076.1"/>
    </source>
</evidence>
<dbReference type="InterPro" id="IPR037185">
    <property type="entry name" value="EmrE-like"/>
</dbReference>
<feature type="domain" description="EamA" evidence="7">
    <location>
        <begin position="167"/>
        <end position="303"/>
    </location>
</feature>
<feature type="transmembrane region" description="Helical" evidence="6">
    <location>
        <begin position="48"/>
        <end position="71"/>
    </location>
</feature>
<feature type="transmembrane region" description="Helical" evidence="6">
    <location>
        <begin position="284"/>
        <end position="304"/>
    </location>
</feature>
<dbReference type="Pfam" id="PF00892">
    <property type="entry name" value="EamA"/>
    <property type="match status" value="2"/>
</dbReference>
<evidence type="ECO:0000256" key="2">
    <source>
        <dbReference type="ARBA" id="ARBA00022475"/>
    </source>
</evidence>
<dbReference type="AlphaFoldDB" id="A0A420WQD4"/>
<name>A0A420WQD4_9PROT</name>
<feature type="transmembrane region" description="Helical" evidence="6">
    <location>
        <begin position="83"/>
        <end position="106"/>
    </location>
</feature>
<feature type="transmembrane region" description="Helical" evidence="6">
    <location>
        <begin position="229"/>
        <end position="249"/>
    </location>
</feature>
<proteinExistence type="predicted"/>
<evidence type="ECO:0000256" key="3">
    <source>
        <dbReference type="ARBA" id="ARBA00022692"/>
    </source>
</evidence>
<feature type="domain" description="EamA" evidence="7">
    <location>
        <begin position="22"/>
        <end position="155"/>
    </location>
</feature>
<keyword evidence="2" id="KW-1003">Cell membrane</keyword>
<feature type="transmembrane region" description="Helical" evidence="6">
    <location>
        <begin position="162"/>
        <end position="181"/>
    </location>
</feature>
<dbReference type="PANTHER" id="PTHR32322">
    <property type="entry name" value="INNER MEMBRANE TRANSPORTER"/>
    <property type="match status" value="1"/>
</dbReference>
<evidence type="ECO:0000256" key="4">
    <source>
        <dbReference type="ARBA" id="ARBA00022989"/>
    </source>
</evidence>
<dbReference type="OrthoDB" id="7850605at2"/>
<keyword evidence="4 6" id="KW-1133">Transmembrane helix</keyword>
<feature type="transmembrane region" description="Helical" evidence="6">
    <location>
        <begin position="112"/>
        <end position="131"/>
    </location>
</feature>
<dbReference type="PANTHER" id="PTHR32322:SF18">
    <property type="entry name" value="S-ADENOSYLMETHIONINE_S-ADENOSYLHOMOCYSTEINE TRANSPORTER"/>
    <property type="match status" value="1"/>
</dbReference>
<dbReference type="GO" id="GO:0005886">
    <property type="term" value="C:plasma membrane"/>
    <property type="evidence" value="ECO:0007669"/>
    <property type="project" value="UniProtKB-SubCell"/>
</dbReference>
<evidence type="ECO:0000256" key="5">
    <source>
        <dbReference type="ARBA" id="ARBA00023136"/>
    </source>
</evidence>
<evidence type="ECO:0000259" key="7">
    <source>
        <dbReference type="Pfam" id="PF00892"/>
    </source>
</evidence>
<dbReference type="EMBL" id="RBIG01000001">
    <property type="protein sequence ID" value="RKQ73076.1"/>
    <property type="molecule type" value="Genomic_DNA"/>
</dbReference>
<organism evidence="8 9">
    <name type="scientific">Oceanibaculum indicum</name>
    <dbReference type="NCBI Taxonomy" id="526216"/>
    <lineage>
        <taxon>Bacteria</taxon>
        <taxon>Pseudomonadati</taxon>
        <taxon>Pseudomonadota</taxon>
        <taxon>Alphaproteobacteria</taxon>
        <taxon>Rhodospirillales</taxon>
        <taxon>Oceanibaculaceae</taxon>
        <taxon>Oceanibaculum</taxon>
    </lineage>
</organism>
<feature type="transmembrane region" description="Helical" evidence="6">
    <location>
        <begin position="193"/>
        <end position="217"/>
    </location>
</feature>
<dbReference type="RefSeq" id="WP_121217804.1">
    <property type="nucleotide sequence ID" value="NZ_RBIG01000001.1"/>
</dbReference>
<keyword evidence="5 6" id="KW-0472">Membrane</keyword>
<feature type="transmembrane region" description="Helical" evidence="6">
    <location>
        <begin position="12"/>
        <end position="36"/>
    </location>
</feature>
<dbReference type="SUPFAM" id="SSF103481">
    <property type="entry name" value="Multidrug resistance efflux transporter EmrE"/>
    <property type="match status" value="2"/>
</dbReference>
<evidence type="ECO:0000313" key="9">
    <source>
        <dbReference type="Proteomes" id="UP000277424"/>
    </source>
</evidence>
<dbReference type="InterPro" id="IPR050638">
    <property type="entry name" value="AA-Vitamin_Transporters"/>
</dbReference>
<feature type="transmembrane region" description="Helical" evidence="6">
    <location>
        <begin position="256"/>
        <end position="278"/>
    </location>
</feature>
<dbReference type="Proteomes" id="UP000277424">
    <property type="component" value="Unassembled WGS sequence"/>
</dbReference>